<dbReference type="RefSeq" id="WP_344665456.1">
    <property type="nucleotide sequence ID" value="NZ_BAAAQN010000009.1"/>
</dbReference>
<dbReference type="Proteomes" id="UP001500751">
    <property type="component" value="Unassembled WGS sequence"/>
</dbReference>
<protein>
    <recommendedName>
        <fullName evidence="4">WXG100 family type VII secretion target</fullName>
    </recommendedName>
</protein>
<proteinExistence type="predicted"/>
<dbReference type="EMBL" id="BAAAQN010000009">
    <property type="protein sequence ID" value="GAA2024112.1"/>
    <property type="molecule type" value="Genomic_DNA"/>
</dbReference>
<comment type="caution">
    <text evidence="2">The sequence shown here is derived from an EMBL/GenBank/DDBJ whole genome shotgun (WGS) entry which is preliminary data.</text>
</comment>
<feature type="region of interest" description="Disordered" evidence="1">
    <location>
        <begin position="103"/>
        <end position="122"/>
    </location>
</feature>
<sequence length="122" mass="12976">MTGTGPLTSNGGFVTPMGDLQLDLDGIDTFAVAMDTVTGQLDGSNPRLGDDHWLAGDKDLTAALDAFTARWRQAAPLLDSYAKHLSSMAHDCVARFRQTDHGLSSNAPQELHAHGGGRMLLD</sequence>
<keyword evidence="3" id="KW-1185">Reference proteome</keyword>
<organism evidence="2 3">
    <name type="scientific">Catenulispora yoronensis</name>
    <dbReference type="NCBI Taxonomy" id="450799"/>
    <lineage>
        <taxon>Bacteria</taxon>
        <taxon>Bacillati</taxon>
        <taxon>Actinomycetota</taxon>
        <taxon>Actinomycetes</taxon>
        <taxon>Catenulisporales</taxon>
        <taxon>Catenulisporaceae</taxon>
        <taxon>Catenulispora</taxon>
    </lineage>
</organism>
<evidence type="ECO:0000313" key="3">
    <source>
        <dbReference type="Proteomes" id="UP001500751"/>
    </source>
</evidence>
<evidence type="ECO:0000256" key="1">
    <source>
        <dbReference type="SAM" id="MobiDB-lite"/>
    </source>
</evidence>
<reference evidence="2 3" key="1">
    <citation type="journal article" date="2019" name="Int. J. Syst. Evol. Microbiol.">
        <title>The Global Catalogue of Microorganisms (GCM) 10K type strain sequencing project: providing services to taxonomists for standard genome sequencing and annotation.</title>
        <authorList>
            <consortium name="The Broad Institute Genomics Platform"/>
            <consortium name="The Broad Institute Genome Sequencing Center for Infectious Disease"/>
            <person name="Wu L."/>
            <person name="Ma J."/>
        </authorList>
    </citation>
    <scope>NUCLEOTIDE SEQUENCE [LARGE SCALE GENOMIC DNA]</scope>
    <source>
        <strain evidence="2 3">JCM 16014</strain>
    </source>
</reference>
<accession>A0ABN2TY42</accession>
<gene>
    <name evidence="2" type="ORF">GCM10009839_22370</name>
</gene>
<evidence type="ECO:0008006" key="4">
    <source>
        <dbReference type="Google" id="ProtNLM"/>
    </source>
</evidence>
<name>A0ABN2TY42_9ACTN</name>
<evidence type="ECO:0000313" key="2">
    <source>
        <dbReference type="EMBL" id="GAA2024112.1"/>
    </source>
</evidence>